<dbReference type="GeneID" id="66074380"/>
<reference evidence="1" key="1">
    <citation type="journal article" date="2021" name="Genome Biol. Evol.">
        <title>The assembled and annotated genome of the fairy-ring fungus Marasmius oreades.</title>
        <authorList>
            <person name="Hiltunen M."/>
            <person name="Ament-Velasquez S.L."/>
            <person name="Johannesson H."/>
        </authorList>
    </citation>
    <scope>NUCLEOTIDE SEQUENCE</scope>
    <source>
        <strain evidence="1">03SP1</strain>
    </source>
</reference>
<dbReference type="RefSeq" id="XP_043014466.1">
    <property type="nucleotide sequence ID" value="XM_043149858.1"/>
</dbReference>
<dbReference type="Proteomes" id="UP001049176">
    <property type="component" value="Chromosome 2"/>
</dbReference>
<organism evidence="1 2">
    <name type="scientific">Marasmius oreades</name>
    <name type="common">fairy-ring Marasmius</name>
    <dbReference type="NCBI Taxonomy" id="181124"/>
    <lineage>
        <taxon>Eukaryota</taxon>
        <taxon>Fungi</taxon>
        <taxon>Dikarya</taxon>
        <taxon>Basidiomycota</taxon>
        <taxon>Agaricomycotina</taxon>
        <taxon>Agaricomycetes</taxon>
        <taxon>Agaricomycetidae</taxon>
        <taxon>Agaricales</taxon>
        <taxon>Marasmiineae</taxon>
        <taxon>Marasmiaceae</taxon>
        <taxon>Marasmius</taxon>
    </lineage>
</organism>
<proteinExistence type="predicted"/>
<dbReference type="KEGG" id="more:E1B28_005304"/>
<dbReference type="OrthoDB" id="2823598at2759"/>
<keyword evidence="2" id="KW-1185">Reference proteome</keyword>
<name>A0A9P7V0G6_9AGAR</name>
<comment type="caution">
    <text evidence="1">The sequence shown here is derived from an EMBL/GenBank/DDBJ whole genome shotgun (WGS) entry which is preliminary data.</text>
</comment>
<protein>
    <submittedName>
        <fullName evidence="1">Uncharacterized protein</fullName>
    </submittedName>
</protein>
<evidence type="ECO:0000313" key="2">
    <source>
        <dbReference type="Proteomes" id="UP001049176"/>
    </source>
</evidence>
<dbReference type="AlphaFoldDB" id="A0A9P7V0G6"/>
<sequence length="215" mass="25255">MSSTIRHSVEGTRSPEVKSTQVLPIHEKFLRSDYVPTGDEIQLQSQALEDDYAKFDQIPQILEGSGRMERECAERIRLREAVLSPIRRVPVELWREIFSLFCFSGDYPILLYSSERDIPGTDPEPDNSKGHYNYKKENYIGVKARPYLLSVCAHWHFYRHWNPETLVLNADSWKIHPRPFPRTRLSSVKVWQLPFEYLHIVGIPQISQYTPQQQR</sequence>
<gene>
    <name evidence="1" type="ORF">E1B28_005304</name>
</gene>
<evidence type="ECO:0000313" key="1">
    <source>
        <dbReference type="EMBL" id="KAG7097996.1"/>
    </source>
</evidence>
<dbReference type="EMBL" id="CM032182">
    <property type="protein sequence ID" value="KAG7097996.1"/>
    <property type="molecule type" value="Genomic_DNA"/>
</dbReference>
<accession>A0A9P7V0G6</accession>